<dbReference type="Proteomes" id="UP001497644">
    <property type="component" value="Unassembled WGS sequence"/>
</dbReference>
<evidence type="ECO:0000313" key="1">
    <source>
        <dbReference type="EMBL" id="CAL1672506.1"/>
    </source>
</evidence>
<keyword evidence="2" id="KW-1185">Reference proteome</keyword>
<dbReference type="EMBL" id="CAXIPU020000607">
    <property type="protein sequence ID" value="CAL1672506.1"/>
    <property type="molecule type" value="Genomic_DNA"/>
</dbReference>
<sequence>MESIPALPMRLRVPAFSTRGSIGCVYWRSDYASLRPLARRWCDARAMCRARSFGERGPVLRSRVQDVCLRTTCVS</sequence>
<protein>
    <submittedName>
        <fullName evidence="1">Uncharacterized protein</fullName>
    </submittedName>
</protein>
<gene>
    <name evidence="1" type="ORF">LPLAT_LOCUS8310</name>
</gene>
<name>A0AAV2N036_9HYME</name>
<reference evidence="1" key="1">
    <citation type="submission" date="2024-04" db="EMBL/GenBank/DDBJ databases">
        <authorList>
            <consortium name="Molecular Ecology Group"/>
        </authorList>
    </citation>
    <scope>NUCLEOTIDE SEQUENCE</scope>
</reference>
<dbReference type="AlphaFoldDB" id="A0AAV2N036"/>
<accession>A0AAV2N036</accession>
<comment type="caution">
    <text evidence="1">The sequence shown here is derived from an EMBL/GenBank/DDBJ whole genome shotgun (WGS) entry which is preliminary data.</text>
</comment>
<evidence type="ECO:0000313" key="2">
    <source>
        <dbReference type="Proteomes" id="UP001497644"/>
    </source>
</evidence>
<organism evidence="1 2">
    <name type="scientific">Lasius platythorax</name>
    <dbReference type="NCBI Taxonomy" id="488582"/>
    <lineage>
        <taxon>Eukaryota</taxon>
        <taxon>Metazoa</taxon>
        <taxon>Ecdysozoa</taxon>
        <taxon>Arthropoda</taxon>
        <taxon>Hexapoda</taxon>
        <taxon>Insecta</taxon>
        <taxon>Pterygota</taxon>
        <taxon>Neoptera</taxon>
        <taxon>Endopterygota</taxon>
        <taxon>Hymenoptera</taxon>
        <taxon>Apocrita</taxon>
        <taxon>Aculeata</taxon>
        <taxon>Formicoidea</taxon>
        <taxon>Formicidae</taxon>
        <taxon>Formicinae</taxon>
        <taxon>Lasius</taxon>
        <taxon>Lasius</taxon>
    </lineage>
</organism>
<proteinExistence type="predicted"/>